<dbReference type="EMBL" id="CAUYUE010000006">
    <property type="protein sequence ID" value="CAK0780469.1"/>
    <property type="molecule type" value="Genomic_DNA"/>
</dbReference>
<dbReference type="InterPro" id="IPR013989">
    <property type="entry name" value="Dev_and_cell_death_domain"/>
</dbReference>
<feature type="region of interest" description="Disordered" evidence="1">
    <location>
        <begin position="274"/>
        <end position="371"/>
    </location>
</feature>
<feature type="region of interest" description="Disordered" evidence="1">
    <location>
        <begin position="2051"/>
        <end position="2073"/>
    </location>
</feature>
<feature type="compositionally biased region" description="Low complexity" evidence="1">
    <location>
        <begin position="294"/>
        <end position="316"/>
    </location>
</feature>
<dbReference type="Proteomes" id="UP001314263">
    <property type="component" value="Unassembled WGS sequence"/>
</dbReference>
<feature type="region of interest" description="Disordered" evidence="1">
    <location>
        <begin position="1426"/>
        <end position="1489"/>
    </location>
</feature>
<proteinExistence type="predicted"/>
<feature type="region of interest" description="Disordered" evidence="1">
    <location>
        <begin position="1606"/>
        <end position="1743"/>
    </location>
</feature>
<feature type="compositionally biased region" description="Polar residues" evidence="1">
    <location>
        <begin position="325"/>
        <end position="335"/>
    </location>
</feature>
<evidence type="ECO:0000259" key="2">
    <source>
        <dbReference type="PROSITE" id="PS51222"/>
    </source>
</evidence>
<feature type="region of interest" description="Disordered" evidence="1">
    <location>
        <begin position="135"/>
        <end position="162"/>
    </location>
</feature>
<gene>
    <name evidence="3" type="ORF">CVIRNUC_005063</name>
</gene>
<reference evidence="3 4" key="1">
    <citation type="submission" date="2023-10" db="EMBL/GenBank/DDBJ databases">
        <authorList>
            <person name="Maclean D."/>
            <person name="Macfadyen A."/>
        </authorList>
    </citation>
    <scope>NUCLEOTIDE SEQUENCE [LARGE SCALE GENOMIC DNA]</scope>
</reference>
<feature type="compositionally biased region" description="Low complexity" evidence="1">
    <location>
        <begin position="1037"/>
        <end position="1047"/>
    </location>
</feature>
<dbReference type="Gene3D" id="3.40.50.1010">
    <property type="entry name" value="5'-nuclease"/>
    <property type="match status" value="1"/>
</dbReference>
<evidence type="ECO:0000313" key="4">
    <source>
        <dbReference type="Proteomes" id="UP001314263"/>
    </source>
</evidence>
<feature type="compositionally biased region" description="Low complexity" evidence="1">
    <location>
        <begin position="955"/>
        <end position="969"/>
    </location>
</feature>
<feature type="region of interest" description="Disordered" evidence="1">
    <location>
        <begin position="948"/>
        <end position="980"/>
    </location>
</feature>
<feature type="compositionally biased region" description="Pro residues" evidence="1">
    <location>
        <begin position="1634"/>
        <end position="1647"/>
    </location>
</feature>
<dbReference type="InterPro" id="IPR002716">
    <property type="entry name" value="PIN_dom"/>
</dbReference>
<name>A0AAV1I5X5_9CHLO</name>
<feature type="compositionally biased region" description="Basic residues" evidence="1">
    <location>
        <begin position="1063"/>
        <end position="1074"/>
    </location>
</feature>
<organism evidence="3 4">
    <name type="scientific">Coccomyxa viridis</name>
    <dbReference type="NCBI Taxonomy" id="1274662"/>
    <lineage>
        <taxon>Eukaryota</taxon>
        <taxon>Viridiplantae</taxon>
        <taxon>Chlorophyta</taxon>
        <taxon>core chlorophytes</taxon>
        <taxon>Trebouxiophyceae</taxon>
        <taxon>Trebouxiophyceae incertae sedis</taxon>
        <taxon>Coccomyxaceae</taxon>
        <taxon>Coccomyxa</taxon>
    </lineage>
</organism>
<keyword evidence="4" id="KW-1185">Reference proteome</keyword>
<feature type="region of interest" description="Disordered" evidence="1">
    <location>
        <begin position="1286"/>
        <end position="1375"/>
    </location>
</feature>
<feature type="region of interest" description="Disordered" evidence="1">
    <location>
        <begin position="1758"/>
        <end position="1780"/>
    </location>
</feature>
<evidence type="ECO:0000313" key="3">
    <source>
        <dbReference type="EMBL" id="CAK0780469.1"/>
    </source>
</evidence>
<feature type="region of interest" description="Disordered" evidence="1">
    <location>
        <begin position="825"/>
        <end position="888"/>
    </location>
</feature>
<feature type="compositionally biased region" description="Polar residues" evidence="1">
    <location>
        <begin position="135"/>
        <end position="145"/>
    </location>
</feature>
<feature type="compositionally biased region" description="Polar residues" evidence="1">
    <location>
        <begin position="1700"/>
        <end position="1717"/>
    </location>
</feature>
<dbReference type="PANTHER" id="PTHR46034">
    <property type="match status" value="1"/>
</dbReference>
<accession>A0AAV1I5X5</accession>
<comment type="caution">
    <text evidence="3">The sequence shown here is derived from an EMBL/GenBank/DDBJ whole genome shotgun (WGS) entry which is preliminary data.</text>
</comment>
<feature type="domain" description="DCD" evidence="2">
    <location>
        <begin position="4"/>
        <end position="127"/>
    </location>
</feature>
<feature type="compositionally biased region" description="Low complexity" evidence="1">
    <location>
        <begin position="146"/>
        <end position="161"/>
    </location>
</feature>
<sequence length="2090" mass="220654">MVTGPAAGYVFLCSDATEHECLAKRLFGSTLPNFQPYIDQDTLLFLYNTSSRLLRGVWKARGLGVNGIDPGAFRGAFQAQQPVERTAECTPVSVQKFNSIVKFYQYGKFHQNLDAHQVAKLSAILHLRPLRPALSQASPDKGNSSAAAQNTAAALPTTAAANEPSASCRVSHGLATDKSAGGGTAASMKNGEAVNGKSKAAPAAAAPAASNGASQLSTDLKRVAAQACGNGAQQPLAFQLNGLKSMKAGPVNASKPGRKLSLASVLDDIFEEVRSTPRSSRRRRRRRDGEAQKAEAAPAPGAPAVLPIPPIAAAKPATERKSVTAHEQQAATTSEALVPDRGISLLPEAPASNSSAQAEVEEGSVAPAAVPAAQAAPPVSVSPQQQPTQVHAGLVPCDCSSQQQACPAAQAPALIEPALVGSKPTDGAPEQSRAAQPTEAAAVTQSKVNMTDQQPKVLPLVPGSALICTCSAQEADRAFNRHQLPLPQRLREAQPRAVIRQGMRVFLHNADTRRLLGPFYAQQTEASEVEVSVTEREPVQALKEADILAKLTPAVQHLSDLGPVTEPGVCQQICHSFEKAAAPNRAQPYRMLEGELGGAVFVCSAGTVQSCLAQSLLGMMQDTYIPIVQHISVGLPVFLFNHSDRTLLGPLSAVSPGGMYIEERAWARPGHRSPWPAQVRVAVHQPVIALKEKDFRPLIDTAYYSSNNFHFDLTRAEALRLLELLAHRQVMYHQHLQHRLGNPFFVPPAMCQQLLEAARQASKPAQQPAHRQQPYTNAYLSVLEKGLTTQKKPAKRSEEETPPDLPPLDDIVSLEAGGLEPGEIATASDAEGKDGEGTAAELAQDQHHSQEQRSAEGAVQISIPTNPETSGVQGASAGEQQAQGGVKSGSSLLERFDAVRQPPSAPTGASAAIGGGVTSGTAPAKLSPLGRPQLPMLSPLVLASAPHHTPLQQHASSAAAAGQPASSTAHMQQSDLAEASSGPAIAGLTVLQGARPEKHSIVQQPASSFSFQPPSTGACESTPTSLARLLQEYASAGSQAAAAPEPASNTTVAEGAGRTSKSLGRKRRRERRQKLREALEVASQSQTACEAEPEDPLSQQAATAAPPKDRAPSRSSTPAMTAVIDVPDFAGQLQQLGGPVPQTPTLEPQQQRGTFRDTAGRTLAHKDLRPNSSWHGRAQDLPEDLLDHRPLAGVMEEAARAGRQLPAVRRRQLAAALQSAAFAAAQLQQALQSASNILGFDLEDGTHGSPAMPPLETQAQKVLLQHRAQQPHSSVSALRTGIAAQQGAPLQAADREAAMHQQPTMSRKRSRSESTIYAAAEAMSTGLAKKKQKRLQPQQPAPESKAQPSKRALRKQRQAKQQLPDGQHTHVPSGGVAASELPAALNTLPAMWMALSAPNHPKEVHAVCELEASAKPVAADPQALPAADGADMEASGSLASAAAAQQAVDPQPDEQASETVPGLSVDLPGQALEESPGAPLHIGSQQPMPKDYRPVDNPSLPHSQRMALPNMQAVSAQQQRQLPSNSGEVHFMAANGMYPRPMAPGGPMQHRSLQLHSQLNVFPQHGFQPWAHAPQNVQTGPWPAMQQTLQPTHNQLLVHNAPWNHQQQQGGFMAPPHQPLWPHGQPWAPVGQPGRPPAPMPQPPLGPAPGQLLGRPPAPWHPSAPLLSPQRLGSAQRPLPAPLQLQPPAAPTAQVPSPQRPSLEQAQLHSSAPQAQPGQHGRAEGSGQGAMSSSVMEGTAMAQPQQLDAAQVFQFKTGEAGGAPPSTRAQRRGRLASLQRELSRQRAAFLQWHQQELQKAQAGGKPKAGKKKQKAAQRLAQKQGDAFMQELVQAASKLGLLAAEDDDSANPDGDVAGGPAALGEAAAPGQEAWQTTPLPQSVGAKRKRLPGAAGALSKLVAFDTNIYMSAKPQVAKVIAQCLRQWSLVSPSVLILVPVTVMSELNSLATGSKIAQVRQLAATGLQILKAVLDSAIACVQLPEELPEGCSAHRTKDDGILDCLRHFKEKGHHIFLCTLDKQFACRSQAQGIEAITPDMLAARPEYPLQVDMTPLPAPKRSRPADAAEASAAAGTAKAAQQQNALDSDFIAL</sequence>
<feature type="compositionally biased region" description="Basic and acidic residues" evidence="1">
    <location>
        <begin position="844"/>
        <end position="854"/>
    </location>
</feature>
<dbReference type="SMART" id="SM00767">
    <property type="entry name" value="DCD"/>
    <property type="match status" value="2"/>
</dbReference>
<feature type="region of interest" description="Disordered" evidence="1">
    <location>
        <begin position="788"/>
        <end position="813"/>
    </location>
</feature>
<feature type="domain" description="DCD" evidence="2">
    <location>
        <begin position="594"/>
        <end position="727"/>
    </location>
</feature>
<feature type="region of interest" description="Disordered" evidence="1">
    <location>
        <begin position="1037"/>
        <end position="1117"/>
    </location>
</feature>
<dbReference type="InterPro" id="IPR044832">
    <property type="entry name" value="NRP-like"/>
</dbReference>
<evidence type="ECO:0000256" key="1">
    <source>
        <dbReference type="SAM" id="MobiDB-lite"/>
    </source>
</evidence>
<protein>
    <recommendedName>
        <fullName evidence="2">DCD domain-containing protein</fullName>
    </recommendedName>
</protein>
<dbReference type="PANTHER" id="PTHR46034:SF7">
    <property type="entry name" value="INFLUENZA VIRUS NS1A-BINDING PROTEIN"/>
    <property type="match status" value="1"/>
</dbReference>
<dbReference type="GO" id="GO:0034976">
    <property type="term" value="P:response to endoplasmic reticulum stress"/>
    <property type="evidence" value="ECO:0007669"/>
    <property type="project" value="InterPro"/>
</dbReference>
<feature type="compositionally biased region" description="Polar residues" evidence="1">
    <location>
        <begin position="1729"/>
        <end position="1743"/>
    </location>
</feature>
<feature type="compositionally biased region" description="Low complexity" evidence="1">
    <location>
        <begin position="1675"/>
        <end position="1697"/>
    </location>
</feature>
<dbReference type="Pfam" id="PF13638">
    <property type="entry name" value="PIN_4"/>
    <property type="match status" value="1"/>
</dbReference>
<feature type="region of interest" description="Disordered" evidence="1">
    <location>
        <begin position="1796"/>
        <end position="1821"/>
    </location>
</feature>
<feature type="compositionally biased region" description="Low complexity" evidence="1">
    <location>
        <begin position="1434"/>
        <end position="1447"/>
    </location>
</feature>
<feature type="compositionally biased region" description="Low complexity" evidence="1">
    <location>
        <begin position="2062"/>
        <end position="2073"/>
    </location>
</feature>
<dbReference type="Pfam" id="PF10539">
    <property type="entry name" value="Dev_Cell_Death"/>
    <property type="match status" value="2"/>
</dbReference>
<feature type="compositionally biased region" description="Low complexity" evidence="1">
    <location>
        <begin position="870"/>
        <end position="885"/>
    </location>
</feature>
<dbReference type="PROSITE" id="PS51222">
    <property type="entry name" value="DCD"/>
    <property type="match status" value="2"/>
</dbReference>